<dbReference type="FunFam" id="3.40.50.2300:FF:000051">
    <property type="entry name" value="Two-component response regulator yehT"/>
    <property type="match status" value="1"/>
</dbReference>
<dbReference type="InterPro" id="IPR001789">
    <property type="entry name" value="Sig_transdc_resp-reg_receiver"/>
</dbReference>
<dbReference type="SMART" id="SM00850">
    <property type="entry name" value="LytTR"/>
    <property type="match status" value="1"/>
</dbReference>
<dbReference type="GO" id="GO:0032993">
    <property type="term" value="C:protein-DNA complex"/>
    <property type="evidence" value="ECO:0007669"/>
    <property type="project" value="TreeGrafter"/>
</dbReference>
<dbReference type="InterPro" id="IPR011006">
    <property type="entry name" value="CheY-like_superfamily"/>
</dbReference>
<dbReference type="GO" id="GO:0006355">
    <property type="term" value="P:regulation of DNA-templated transcription"/>
    <property type="evidence" value="ECO:0007669"/>
    <property type="project" value="TreeGrafter"/>
</dbReference>
<dbReference type="PANTHER" id="PTHR48111">
    <property type="entry name" value="REGULATOR OF RPOS"/>
    <property type="match status" value="1"/>
</dbReference>
<organism evidence="5 6">
    <name type="scientific">Rhodopseudomonas rhenobacensis</name>
    <dbReference type="NCBI Taxonomy" id="87461"/>
    <lineage>
        <taxon>Bacteria</taxon>
        <taxon>Pseudomonadati</taxon>
        <taxon>Pseudomonadota</taxon>
        <taxon>Alphaproteobacteria</taxon>
        <taxon>Hyphomicrobiales</taxon>
        <taxon>Nitrobacteraceae</taxon>
        <taxon>Rhodopseudomonas</taxon>
    </lineage>
</organism>
<dbReference type="InterPro" id="IPR007492">
    <property type="entry name" value="LytTR_DNA-bd_dom"/>
</dbReference>
<gene>
    <name evidence="5" type="ORF">HNR60_003646</name>
</gene>
<dbReference type="NCBIfam" id="NF008677">
    <property type="entry name" value="PRK11697.1"/>
    <property type="match status" value="1"/>
</dbReference>
<keyword evidence="6" id="KW-1185">Reference proteome</keyword>
<keyword evidence="1" id="KW-0238">DNA-binding</keyword>
<dbReference type="Pfam" id="PF00072">
    <property type="entry name" value="Response_reg"/>
    <property type="match status" value="1"/>
</dbReference>
<keyword evidence="2" id="KW-0597">Phosphoprotein</keyword>
<evidence type="ECO:0000313" key="5">
    <source>
        <dbReference type="EMBL" id="MBB5048876.1"/>
    </source>
</evidence>
<dbReference type="AlphaFoldDB" id="A0A7W8E1G7"/>
<comment type="caution">
    <text evidence="5">The sequence shown here is derived from an EMBL/GenBank/DDBJ whole genome shotgun (WGS) entry which is preliminary data.</text>
</comment>
<feature type="modified residue" description="4-aspartylphosphate" evidence="2">
    <location>
        <position position="54"/>
    </location>
</feature>
<evidence type="ECO:0000259" key="3">
    <source>
        <dbReference type="PROSITE" id="PS50110"/>
    </source>
</evidence>
<dbReference type="PROSITE" id="PS50110">
    <property type="entry name" value="RESPONSE_REGULATORY"/>
    <property type="match status" value="1"/>
</dbReference>
<proteinExistence type="predicted"/>
<sequence length="239" mass="26814">MIRALIVDDEPPALSELRVLLDEAGNIDIVGEAGNAVEAIAAINRLQPEVVFLDIQMPRISGLEMIAMLDPSHAPRIVFLTAHDDYAVQAFEENAFDYLLKPVDPLRLGKTLQRLQRDRAPQDVGLLKRAHPLRQIPCSGQNRISLLRVEDVEYVASRASGVFVVGEDGKERFTELSLRTLEERTSMFQCHRQFLVNLDHIQELRFEEGGLGRIVTLGGRTVPVSRRFLALLKEKLGVD</sequence>
<dbReference type="GO" id="GO:0000156">
    <property type="term" value="F:phosphorelay response regulator activity"/>
    <property type="evidence" value="ECO:0007669"/>
    <property type="project" value="TreeGrafter"/>
</dbReference>
<dbReference type="PROSITE" id="PS50930">
    <property type="entry name" value="HTH_LYTTR"/>
    <property type="match status" value="1"/>
</dbReference>
<dbReference type="Proteomes" id="UP000542353">
    <property type="component" value="Unassembled WGS sequence"/>
</dbReference>
<dbReference type="CDD" id="cd17532">
    <property type="entry name" value="REC_LytTR_AlgR-like"/>
    <property type="match status" value="1"/>
</dbReference>
<dbReference type="RefSeq" id="WP_184260162.1">
    <property type="nucleotide sequence ID" value="NZ_JACHIH010000026.1"/>
</dbReference>
<evidence type="ECO:0000313" key="6">
    <source>
        <dbReference type="Proteomes" id="UP000542353"/>
    </source>
</evidence>
<dbReference type="InterPro" id="IPR039420">
    <property type="entry name" value="WalR-like"/>
</dbReference>
<feature type="domain" description="Response regulatory" evidence="3">
    <location>
        <begin position="3"/>
        <end position="116"/>
    </location>
</feature>
<dbReference type="Gene3D" id="3.40.50.2300">
    <property type="match status" value="1"/>
</dbReference>
<protein>
    <submittedName>
        <fullName evidence="5">Two-component system LytT family response regulator</fullName>
    </submittedName>
</protein>
<dbReference type="EMBL" id="JACHIH010000026">
    <property type="protein sequence ID" value="MBB5048876.1"/>
    <property type="molecule type" value="Genomic_DNA"/>
</dbReference>
<dbReference type="Pfam" id="PF04397">
    <property type="entry name" value="LytTR"/>
    <property type="match status" value="1"/>
</dbReference>
<dbReference type="PANTHER" id="PTHR48111:SF3">
    <property type="entry name" value="TRANSCRIPTIONAL REGULATORY PROTEIN BTSR"/>
    <property type="match status" value="1"/>
</dbReference>
<dbReference type="SMART" id="SM00448">
    <property type="entry name" value="REC"/>
    <property type="match status" value="1"/>
</dbReference>
<reference evidence="5 6" key="1">
    <citation type="submission" date="2020-08" db="EMBL/GenBank/DDBJ databases">
        <title>Genomic Encyclopedia of Type Strains, Phase IV (KMG-IV): sequencing the most valuable type-strain genomes for metagenomic binning, comparative biology and taxonomic classification.</title>
        <authorList>
            <person name="Goeker M."/>
        </authorList>
    </citation>
    <scope>NUCLEOTIDE SEQUENCE [LARGE SCALE GENOMIC DNA]</scope>
    <source>
        <strain evidence="5 6">DSM 12706</strain>
    </source>
</reference>
<name>A0A7W8E1G7_9BRAD</name>
<dbReference type="GO" id="GO:0005829">
    <property type="term" value="C:cytosol"/>
    <property type="evidence" value="ECO:0007669"/>
    <property type="project" value="TreeGrafter"/>
</dbReference>
<accession>A0A7W8E1G7</accession>
<dbReference type="GO" id="GO:0000976">
    <property type="term" value="F:transcription cis-regulatory region binding"/>
    <property type="evidence" value="ECO:0007669"/>
    <property type="project" value="TreeGrafter"/>
</dbReference>
<evidence type="ECO:0000256" key="2">
    <source>
        <dbReference type="PROSITE-ProRule" id="PRU00169"/>
    </source>
</evidence>
<dbReference type="Gene3D" id="2.40.50.1020">
    <property type="entry name" value="LytTr DNA-binding domain"/>
    <property type="match status" value="1"/>
</dbReference>
<evidence type="ECO:0000256" key="1">
    <source>
        <dbReference type="ARBA" id="ARBA00023125"/>
    </source>
</evidence>
<feature type="domain" description="HTH LytTR-type" evidence="4">
    <location>
        <begin position="136"/>
        <end position="238"/>
    </location>
</feature>
<evidence type="ECO:0000259" key="4">
    <source>
        <dbReference type="PROSITE" id="PS50930"/>
    </source>
</evidence>
<dbReference type="SUPFAM" id="SSF52172">
    <property type="entry name" value="CheY-like"/>
    <property type="match status" value="1"/>
</dbReference>